<comment type="caution">
    <text evidence="1">The sequence shown here is derived from an EMBL/GenBank/DDBJ whole genome shotgun (WGS) entry which is preliminary data.</text>
</comment>
<proteinExistence type="predicted"/>
<dbReference type="AlphaFoldDB" id="A0AAN9C9P4"/>
<dbReference type="EMBL" id="JAYKXH010000022">
    <property type="protein sequence ID" value="KAK7127680.1"/>
    <property type="molecule type" value="Genomic_DNA"/>
</dbReference>
<keyword evidence="2" id="KW-1185">Reference proteome</keyword>
<gene>
    <name evidence="1" type="ORF">R3I93_020305</name>
</gene>
<sequence>MQRPFVPSLTCQESSELCEKDDADEVFQRLEIFCTFIFFPHGAASMDTLIPLSVSQARITFPQQWQADSRETTL</sequence>
<dbReference type="Proteomes" id="UP001364617">
    <property type="component" value="Unassembled WGS sequence"/>
</dbReference>
<name>A0AAN9C9P4_9TELE</name>
<reference evidence="1 2" key="1">
    <citation type="submission" date="2024-02" db="EMBL/GenBank/DDBJ databases">
        <title>Chromosome-level genome assembly of the Eurasian Minnow (Phoxinus phoxinus).</title>
        <authorList>
            <person name="Oriowo T.O."/>
            <person name="Martin S."/>
            <person name="Stange M."/>
            <person name="Chrysostomakis Y."/>
            <person name="Brown T."/>
            <person name="Winkler S."/>
            <person name="Kukowka S."/>
            <person name="Myers E.W."/>
            <person name="Bohne A."/>
        </authorList>
    </citation>
    <scope>NUCLEOTIDE SEQUENCE [LARGE SCALE GENOMIC DNA]</scope>
    <source>
        <strain evidence="1">ZFMK-TIS-60720</strain>
        <tissue evidence="1">Whole Organism</tissue>
    </source>
</reference>
<evidence type="ECO:0000313" key="2">
    <source>
        <dbReference type="Proteomes" id="UP001364617"/>
    </source>
</evidence>
<organism evidence="1 2">
    <name type="scientific">Phoxinus phoxinus</name>
    <name type="common">Eurasian minnow</name>
    <dbReference type="NCBI Taxonomy" id="58324"/>
    <lineage>
        <taxon>Eukaryota</taxon>
        <taxon>Metazoa</taxon>
        <taxon>Chordata</taxon>
        <taxon>Craniata</taxon>
        <taxon>Vertebrata</taxon>
        <taxon>Euteleostomi</taxon>
        <taxon>Actinopterygii</taxon>
        <taxon>Neopterygii</taxon>
        <taxon>Teleostei</taxon>
        <taxon>Ostariophysi</taxon>
        <taxon>Cypriniformes</taxon>
        <taxon>Leuciscidae</taxon>
        <taxon>Phoxininae</taxon>
        <taxon>Phoxinus</taxon>
    </lineage>
</organism>
<accession>A0AAN9C9P4</accession>
<evidence type="ECO:0000313" key="1">
    <source>
        <dbReference type="EMBL" id="KAK7127680.1"/>
    </source>
</evidence>
<protein>
    <submittedName>
        <fullName evidence="1">Uncharacterized protein</fullName>
    </submittedName>
</protein>